<organism evidence="2 3">
    <name type="scientific">Halocaridina rubra</name>
    <name type="common">Hawaiian red shrimp</name>
    <dbReference type="NCBI Taxonomy" id="373956"/>
    <lineage>
        <taxon>Eukaryota</taxon>
        <taxon>Metazoa</taxon>
        <taxon>Ecdysozoa</taxon>
        <taxon>Arthropoda</taxon>
        <taxon>Crustacea</taxon>
        <taxon>Multicrustacea</taxon>
        <taxon>Malacostraca</taxon>
        <taxon>Eumalacostraca</taxon>
        <taxon>Eucarida</taxon>
        <taxon>Decapoda</taxon>
        <taxon>Pleocyemata</taxon>
        <taxon>Caridea</taxon>
        <taxon>Atyoidea</taxon>
        <taxon>Atyidae</taxon>
        <taxon>Halocaridina</taxon>
    </lineage>
</organism>
<dbReference type="Pfam" id="PF15799">
    <property type="entry name" value="CCD48"/>
    <property type="match status" value="1"/>
</dbReference>
<feature type="region of interest" description="Disordered" evidence="1">
    <location>
        <begin position="1"/>
        <end position="55"/>
    </location>
</feature>
<feature type="compositionally biased region" description="Low complexity" evidence="1">
    <location>
        <begin position="1"/>
        <end position="18"/>
    </location>
</feature>
<dbReference type="Proteomes" id="UP001381693">
    <property type="component" value="Unassembled WGS sequence"/>
</dbReference>
<gene>
    <name evidence="2" type="ORF">SK128_007888</name>
</gene>
<dbReference type="EMBL" id="JAXCGZ010000349">
    <property type="protein sequence ID" value="KAK7086137.1"/>
    <property type="molecule type" value="Genomic_DNA"/>
</dbReference>
<proteinExistence type="predicted"/>
<comment type="caution">
    <text evidence="2">The sequence shown here is derived from an EMBL/GenBank/DDBJ whole genome shotgun (WGS) entry which is preliminary data.</text>
</comment>
<feature type="compositionally biased region" description="Polar residues" evidence="1">
    <location>
        <begin position="46"/>
        <end position="55"/>
    </location>
</feature>
<dbReference type="AlphaFoldDB" id="A0AAN9AG33"/>
<protein>
    <submittedName>
        <fullName evidence="2">Uncharacterized protein</fullName>
    </submittedName>
</protein>
<evidence type="ECO:0000313" key="2">
    <source>
        <dbReference type="EMBL" id="KAK7086137.1"/>
    </source>
</evidence>
<sequence length="222" mass="24341">MTSSSSSCSLTSPSSPNSEYGNNNNSKYANIFTNDEKESDCGVSEKPSNGLSSNSTEIIEGLERELQDLQMTLDEAEKEWKQDRTSFPLNGVKVGDEIGFLEDELQEVEAERMRLALIEDKLRQLLQVLLSVADLNLSRRTLGRLVLEAVEDAAGVKLGDIGFEDDKTKGKVSPLTFLSNLLSSTANYHALSTESLLHLAFENLSFPPCIPELPEPVEATLA</sequence>
<dbReference type="InterPro" id="IPR031601">
    <property type="entry name" value="CCD48"/>
</dbReference>
<reference evidence="2 3" key="1">
    <citation type="submission" date="2023-11" db="EMBL/GenBank/DDBJ databases">
        <title>Halocaridina rubra genome assembly.</title>
        <authorList>
            <person name="Smith C."/>
        </authorList>
    </citation>
    <scope>NUCLEOTIDE SEQUENCE [LARGE SCALE GENOMIC DNA]</scope>
    <source>
        <strain evidence="2">EP-1</strain>
        <tissue evidence="2">Whole</tissue>
    </source>
</reference>
<accession>A0AAN9AG33</accession>
<evidence type="ECO:0000313" key="3">
    <source>
        <dbReference type="Proteomes" id="UP001381693"/>
    </source>
</evidence>
<keyword evidence="3" id="KW-1185">Reference proteome</keyword>
<feature type="compositionally biased region" description="Polar residues" evidence="1">
    <location>
        <begin position="19"/>
        <end position="33"/>
    </location>
</feature>
<name>A0AAN9AG33_HALRR</name>
<evidence type="ECO:0000256" key="1">
    <source>
        <dbReference type="SAM" id="MobiDB-lite"/>
    </source>
</evidence>